<feature type="domain" description="RNase H type-1" evidence="1">
    <location>
        <begin position="123"/>
        <end position="244"/>
    </location>
</feature>
<dbReference type="CDD" id="cd06222">
    <property type="entry name" value="RNase_H_like"/>
    <property type="match status" value="1"/>
</dbReference>
<dbReference type="PANTHER" id="PTHR47074:SF49">
    <property type="entry name" value="POLYNUCLEOTIDYL TRANSFERASE, RIBONUCLEASE H-LIKE SUPERFAMILY PROTEIN"/>
    <property type="match status" value="1"/>
</dbReference>
<reference evidence="3" key="2">
    <citation type="submission" date="2025-08" db="UniProtKB">
        <authorList>
            <consortium name="RefSeq"/>
        </authorList>
    </citation>
    <scope>IDENTIFICATION</scope>
    <source>
        <tissue evidence="3">Leaf</tissue>
    </source>
</reference>
<name>A0A9W3CH72_RAPSA</name>
<dbReference type="InterPro" id="IPR044730">
    <property type="entry name" value="RNase_H-like_dom_plant"/>
</dbReference>
<keyword evidence="2" id="KW-1185">Reference proteome</keyword>
<organism evidence="2 3">
    <name type="scientific">Raphanus sativus</name>
    <name type="common">Radish</name>
    <name type="synonym">Raphanus raphanistrum var. sativus</name>
    <dbReference type="NCBI Taxonomy" id="3726"/>
    <lineage>
        <taxon>Eukaryota</taxon>
        <taxon>Viridiplantae</taxon>
        <taxon>Streptophyta</taxon>
        <taxon>Embryophyta</taxon>
        <taxon>Tracheophyta</taxon>
        <taxon>Spermatophyta</taxon>
        <taxon>Magnoliopsida</taxon>
        <taxon>eudicotyledons</taxon>
        <taxon>Gunneridae</taxon>
        <taxon>Pentapetalae</taxon>
        <taxon>rosids</taxon>
        <taxon>malvids</taxon>
        <taxon>Brassicales</taxon>
        <taxon>Brassicaceae</taxon>
        <taxon>Brassiceae</taxon>
        <taxon>Raphanus</taxon>
    </lineage>
</organism>
<dbReference type="GO" id="GO:0003676">
    <property type="term" value="F:nucleic acid binding"/>
    <property type="evidence" value="ECO:0007669"/>
    <property type="project" value="InterPro"/>
</dbReference>
<dbReference type="OrthoDB" id="1109492at2759"/>
<proteinExistence type="predicted"/>
<sequence>MHLLFQCQFAAETWTFAPWTASFDSSTSPSFKENLSTSALRVNLPPVGITTNLFPWIVWCLWISRNQLFFEQKPSSPQEVMIKAIKACKEWECVQPSLHKAPQLKLIHPPPPRAPANSIVCYTDAAWKSNRQTAGLAWIFTDHNGTELSRGSCLCEYVASPLLAEALAIRCALLQASHHQHNQIWLRSDSQGLVTAINSNRRPMELFGILADVDSIVASSFSFVSFTFISRRFNGPADCLAKACLSVNSIMGH</sequence>
<dbReference type="GO" id="GO:0004523">
    <property type="term" value="F:RNA-DNA hybrid ribonuclease activity"/>
    <property type="evidence" value="ECO:0007669"/>
    <property type="project" value="InterPro"/>
</dbReference>
<dbReference type="Gene3D" id="3.30.420.10">
    <property type="entry name" value="Ribonuclease H-like superfamily/Ribonuclease H"/>
    <property type="match status" value="1"/>
</dbReference>
<dbReference type="InterPro" id="IPR012337">
    <property type="entry name" value="RNaseH-like_sf"/>
</dbReference>
<evidence type="ECO:0000313" key="2">
    <source>
        <dbReference type="Proteomes" id="UP000504610"/>
    </source>
</evidence>
<dbReference type="SUPFAM" id="SSF53098">
    <property type="entry name" value="Ribonuclease H-like"/>
    <property type="match status" value="1"/>
</dbReference>
<dbReference type="InterPro" id="IPR002156">
    <property type="entry name" value="RNaseH_domain"/>
</dbReference>
<dbReference type="Proteomes" id="UP000504610">
    <property type="component" value="Chromosome 9"/>
</dbReference>
<dbReference type="AlphaFoldDB" id="A0A9W3CH72"/>
<dbReference type="GeneID" id="130494512"/>
<dbReference type="PANTHER" id="PTHR47074">
    <property type="entry name" value="BNAC02G40300D PROTEIN"/>
    <property type="match status" value="1"/>
</dbReference>
<accession>A0A9W3CH72</accession>
<dbReference type="KEGG" id="rsz:130494512"/>
<gene>
    <name evidence="3" type="primary">LOC130494512</name>
</gene>
<dbReference type="InterPro" id="IPR036397">
    <property type="entry name" value="RNaseH_sf"/>
</dbReference>
<reference evidence="2" key="1">
    <citation type="journal article" date="2019" name="Database">
        <title>The radish genome database (RadishGD): an integrated information resource for radish genomics.</title>
        <authorList>
            <person name="Yu H.J."/>
            <person name="Baek S."/>
            <person name="Lee Y.J."/>
            <person name="Cho A."/>
            <person name="Mun J.H."/>
        </authorList>
    </citation>
    <scope>NUCLEOTIDE SEQUENCE [LARGE SCALE GENOMIC DNA]</scope>
    <source>
        <strain evidence="2">cv. WK10039</strain>
    </source>
</reference>
<dbReference type="RefSeq" id="XP_056850855.1">
    <property type="nucleotide sequence ID" value="XM_056994875.1"/>
</dbReference>
<dbReference type="InterPro" id="IPR052929">
    <property type="entry name" value="RNase_H-like_EbsB-rel"/>
</dbReference>
<protein>
    <submittedName>
        <fullName evidence="3">Uncharacterized protein LOC130494512</fullName>
    </submittedName>
</protein>
<evidence type="ECO:0000259" key="1">
    <source>
        <dbReference type="Pfam" id="PF13456"/>
    </source>
</evidence>
<evidence type="ECO:0000313" key="3">
    <source>
        <dbReference type="RefSeq" id="XP_056850855.1"/>
    </source>
</evidence>
<dbReference type="Pfam" id="PF13456">
    <property type="entry name" value="RVT_3"/>
    <property type="match status" value="1"/>
</dbReference>